<dbReference type="Proteomes" id="UP001316384">
    <property type="component" value="Chromosome"/>
</dbReference>
<reference evidence="1 2" key="1">
    <citation type="submission" date="2022-07" db="EMBL/GenBank/DDBJ databases">
        <title>Novel species in genus cellulomonas.</title>
        <authorList>
            <person name="Ye L."/>
        </authorList>
    </citation>
    <scope>NUCLEOTIDE SEQUENCE [LARGE SCALE GENOMIC DNA]</scope>
    <source>
        <strain evidence="2">zg-B89</strain>
    </source>
</reference>
<accession>A0ABY5KVK2</accession>
<sequence length="154" mass="15790">MEEPGPRPTARADAAATREVVLVVDAANVVGSRPDGWWRDRTGAATRLLGRLGALVDVTTSLPDGTGVRVLQVDVVLEGQARAATDPGVPGLAVHLAPRDGDAEVVVRARAAGARAVVVTADRGLRARLGGAAVVGPGWLLGVLDRQEDAGRPS</sequence>
<evidence type="ECO:0000313" key="1">
    <source>
        <dbReference type="EMBL" id="UUI73180.1"/>
    </source>
</evidence>
<gene>
    <name evidence="1" type="ORF">NP048_07030</name>
</gene>
<evidence type="ECO:0000313" key="2">
    <source>
        <dbReference type="Proteomes" id="UP001316384"/>
    </source>
</evidence>
<keyword evidence="2" id="KW-1185">Reference proteome</keyword>
<dbReference type="RefSeq" id="WP_227577491.1">
    <property type="nucleotide sequence ID" value="NZ_CP101987.1"/>
</dbReference>
<name>A0ABY5KVK2_9CELL</name>
<evidence type="ECO:0008006" key="3">
    <source>
        <dbReference type="Google" id="ProtNLM"/>
    </source>
</evidence>
<organism evidence="1 2">
    <name type="scientific">Cellulomonas xiejunii</name>
    <dbReference type="NCBI Taxonomy" id="2968083"/>
    <lineage>
        <taxon>Bacteria</taxon>
        <taxon>Bacillati</taxon>
        <taxon>Actinomycetota</taxon>
        <taxon>Actinomycetes</taxon>
        <taxon>Micrococcales</taxon>
        <taxon>Cellulomonadaceae</taxon>
        <taxon>Cellulomonas</taxon>
    </lineage>
</organism>
<proteinExistence type="predicted"/>
<dbReference type="EMBL" id="CP101987">
    <property type="protein sequence ID" value="UUI73180.1"/>
    <property type="molecule type" value="Genomic_DNA"/>
</dbReference>
<protein>
    <recommendedName>
        <fullName evidence="3">NTP pyrophosphohydrolase</fullName>
    </recommendedName>
</protein>